<dbReference type="Proteomes" id="UP000828048">
    <property type="component" value="Chromosome 7"/>
</dbReference>
<comment type="caution">
    <text evidence="1">The sequence shown here is derived from an EMBL/GenBank/DDBJ whole genome shotgun (WGS) entry which is preliminary data.</text>
</comment>
<evidence type="ECO:0000313" key="2">
    <source>
        <dbReference type="Proteomes" id="UP000828048"/>
    </source>
</evidence>
<organism evidence="1 2">
    <name type="scientific">Vaccinium darrowii</name>
    <dbReference type="NCBI Taxonomy" id="229202"/>
    <lineage>
        <taxon>Eukaryota</taxon>
        <taxon>Viridiplantae</taxon>
        <taxon>Streptophyta</taxon>
        <taxon>Embryophyta</taxon>
        <taxon>Tracheophyta</taxon>
        <taxon>Spermatophyta</taxon>
        <taxon>Magnoliopsida</taxon>
        <taxon>eudicotyledons</taxon>
        <taxon>Gunneridae</taxon>
        <taxon>Pentapetalae</taxon>
        <taxon>asterids</taxon>
        <taxon>Ericales</taxon>
        <taxon>Ericaceae</taxon>
        <taxon>Vaccinioideae</taxon>
        <taxon>Vaccinieae</taxon>
        <taxon>Vaccinium</taxon>
    </lineage>
</organism>
<accession>A0ACB7Y6Z4</accession>
<evidence type="ECO:0000313" key="1">
    <source>
        <dbReference type="EMBL" id="KAH7849268.1"/>
    </source>
</evidence>
<reference evidence="1 2" key="1">
    <citation type="journal article" date="2021" name="Hortic Res">
        <title>High-quality reference genome and annotation aids understanding of berry development for evergreen blueberry (Vaccinium darrowii).</title>
        <authorList>
            <person name="Yu J."/>
            <person name="Hulse-Kemp A.M."/>
            <person name="Babiker E."/>
            <person name="Staton M."/>
        </authorList>
    </citation>
    <scope>NUCLEOTIDE SEQUENCE [LARGE SCALE GENOMIC DNA]</scope>
    <source>
        <strain evidence="2">cv. NJ 8807/NJ 8810</strain>
        <tissue evidence="1">Young leaf</tissue>
    </source>
</reference>
<gene>
    <name evidence="1" type="ORF">Vadar_015395</name>
</gene>
<name>A0ACB7Y6Z4_9ERIC</name>
<keyword evidence="2" id="KW-1185">Reference proteome</keyword>
<proteinExistence type="predicted"/>
<dbReference type="EMBL" id="CM037157">
    <property type="protein sequence ID" value="KAH7849268.1"/>
    <property type="molecule type" value="Genomic_DNA"/>
</dbReference>
<sequence length="94" mass="10435">MGFVSQNFVARRMVREDSKWGNIEKKEALENLDLILLCIDDEIIDGGIVLEMDANLIAGKVATHSLDSRAPLSEQTISQALATAREHLTRSLLK</sequence>
<protein>
    <submittedName>
        <fullName evidence="1">Uncharacterized protein</fullName>
    </submittedName>
</protein>